<reference evidence="1 2" key="1">
    <citation type="journal article" date="2012" name="J. Bacteriol.">
        <title>Complete genome sequences of Desulfosporosinus orientis DSM765T, Desulfosporosinus youngiae DSM17734T, Desulfosporosinus meridiei DSM13257T, and Desulfosporosinus acidiphilus DSM22704T.</title>
        <authorList>
            <person name="Pester M."/>
            <person name="Brambilla E."/>
            <person name="Alazard D."/>
            <person name="Rattei T."/>
            <person name="Weinmaier T."/>
            <person name="Han J."/>
            <person name="Lucas S."/>
            <person name="Lapidus A."/>
            <person name="Cheng J.F."/>
            <person name="Goodwin L."/>
            <person name="Pitluck S."/>
            <person name="Peters L."/>
            <person name="Ovchinnikova G."/>
            <person name="Teshima H."/>
            <person name="Detter J.C."/>
            <person name="Han C.S."/>
            <person name="Tapia R."/>
            <person name="Land M.L."/>
            <person name="Hauser L."/>
            <person name="Kyrpides N.C."/>
            <person name="Ivanova N.N."/>
            <person name="Pagani I."/>
            <person name="Huntmann M."/>
            <person name="Wei C.L."/>
            <person name="Davenport K.W."/>
            <person name="Daligault H."/>
            <person name="Chain P.S."/>
            <person name="Chen A."/>
            <person name="Mavromatis K."/>
            <person name="Markowitz V."/>
            <person name="Szeto E."/>
            <person name="Mikhailova N."/>
            <person name="Pati A."/>
            <person name="Wagner M."/>
            <person name="Woyke T."/>
            <person name="Ollivier B."/>
            <person name="Klenk H.P."/>
            <person name="Spring S."/>
            <person name="Loy A."/>
        </authorList>
    </citation>
    <scope>NUCLEOTIDE SEQUENCE [LARGE SCALE GENOMIC DNA]</scope>
    <source>
        <strain evidence="2">DSM 22704 / JCM 16185 / SJ4</strain>
    </source>
</reference>
<keyword evidence="2" id="KW-1185">Reference proteome</keyword>
<gene>
    <name evidence="1" type="ordered locus">Desaci_2414</name>
</gene>
<sequence length="83" mass="9359">MCPYINEGMNIDGPYYYCNAAALGVKLSAKELEGIGCTEEQRNVCKRFMEMIMGYVMLPEPVETNTNVIIKLSRDEKTLQKCG</sequence>
<dbReference type="Proteomes" id="UP000002892">
    <property type="component" value="Chromosome"/>
</dbReference>
<proteinExistence type="predicted"/>
<dbReference type="HOGENOM" id="CLU_193606_0_0_9"/>
<dbReference type="RefSeq" id="WP_014827365.1">
    <property type="nucleotide sequence ID" value="NC_018068.1"/>
</dbReference>
<evidence type="ECO:0000313" key="1">
    <source>
        <dbReference type="EMBL" id="AFM41366.1"/>
    </source>
</evidence>
<dbReference type="KEGG" id="dai:Desaci_2414"/>
<evidence type="ECO:0000313" key="2">
    <source>
        <dbReference type="Proteomes" id="UP000002892"/>
    </source>
</evidence>
<protein>
    <submittedName>
        <fullName evidence="1">Uncharacterized protein</fullName>
    </submittedName>
</protein>
<dbReference type="eggNOG" id="ENOG502ZSM8">
    <property type="taxonomic scope" value="Bacteria"/>
</dbReference>
<name>I4D6E2_DESAJ</name>
<organism evidence="1 2">
    <name type="scientific">Desulfosporosinus acidiphilus (strain DSM 22704 / JCM 16185 / SJ4)</name>
    <dbReference type="NCBI Taxonomy" id="646529"/>
    <lineage>
        <taxon>Bacteria</taxon>
        <taxon>Bacillati</taxon>
        <taxon>Bacillota</taxon>
        <taxon>Clostridia</taxon>
        <taxon>Eubacteriales</taxon>
        <taxon>Desulfitobacteriaceae</taxon>
        <taxon>Desulfosporosinus</taxon>
    </lineage>
</organism>
<dbReference type="AlphaFoldDB" id="I4D6E2"/>
<dbReference type="EMBL" id="CP003639">
    <property type="protein sequence ID" value="AFM41366.1"/>
    <property type="molecule type" value="Genomic_DNA"/>
</dbReference>
<accession>I4D6E2</accession>